<evidence type="ECO:0000256" key="1">
    <source>
        <dbReference type="ARBA" id="ARBA00001946"/>
    </source>
</evidence>
<dbReference type="EC" id="3.1.3.7" evidence="3"/>
<comment type="caution">
    <text evidence="16">The sequence shown here is derived from an EMBL/GenBank/DDBJ whole genome shotgun (WGS) entry which is preliminary data.</text>
</comment>
<dbReference type="FunFam" id="3.30.540.10:FF:000012">
    <property type="entry name" value="Blast:Putative inositol monophosphatase 3"/>
    <property type="match status" value="1"/>
</dbReference>
<dbReference type="SUPFAM" id="SSF56655">
    <property type="entry name" value="Carbohydrate phosphatase"/>
    <property type="match status" value="1"/>
</dbReference>
<dbReference type="PROSITE" id="PS00629">
    <property type="entry name" value="IMP_1"/>
    <property type="match status" value="1"/>
</dbReference>
<dbReference type="Gene3D" id="3.40.190.80">
    <property type="match status" value="1"/>
</dbReference>
<feature type="binding site" evidence="15">
    <location>
        <position position="121"/>
    </location>
    <ligand>
        <name>Mg(2+)</name>
        <dbReference type="ChEBI" id="CHEBI:18420"/>
        <label>1</label>
        <note>catalytic</note>
    </ligand>
</feature>
<dbReference type="PANTHER" id="PTHR43028:SF5">
    <property type="entry name" value="3'(2'),5'-BISPHOSPHATE NUCLEOTIDASE 1"/>
    <property type="match status" value="1"/>
</dbReference>
<dbReference type="STRING" id="10195.A0A3M7R9L3"/>
<dbReference type="InterPro" id="IPR050725">
    <property type="entry name" value="CysQ/Inositol_MonoPase"/>
</dbReference>
<evidence type="ECO:0000256" key="2">
    <source>
        <dbReference type="ARBA" id="ARBA00009759"/>
    </source>
</evidence>
<proteinExistence type="inferred from homology"/>
<comment type="catalytic activity">
    <reaction evidence="11">
        <text>1D-myo-inositol 1,4-bisphosphate + H2O = 1D-myo-inositol 4-phosphate + phosphate</text>
        <dbReference type="Rhea" id="RHEA:15553"/>
        <dbReference type="ChEBI" id="CHEBI:15377"/>
        <dbReference type="ChEBI" id="CHEBI:43474"/>
        <dbReference type="ChEBI" id="CHEBI:58282"/>
        <dbReference type="ChEBI" id="CHEBI:58469"/>
        <dbReference type="EC" id="3.1.3.57"/>
    </reaction>
    <physiologicalReaction direction="left-to-right" evidence="11">
        <dbReference type="Rhea" id="RHEA:15554"/>
    </physiologicalReaction>
</comment>
<dbReference type="Pfam" id="PF00459">
    <property type="entry name" value="Inositol_P"/>
    <property type="match status" value="1"/>
</dbReference>
<evidence type="ECO:0000256" key="4">
    <source>
        <dbReference type="ARBA" id="ARBA00022671"/>
    </source>
</evidence>
<dbReference type="AlphaFoldDB" id="A0A3M7R9L3"/>
<dbReference type="GO" id="GO:0046854">
    <property type="term" value="P:phosphatidylinositol phosphate biosynthetic process"/>
    <property type="evidence" value="ECO:0007669"/>
    <property type="project" value="InterPro"/>
</dbReference>
<dbReference type="GO" id="GO:0004441">
    <property type="term" value="F:inositol-1,4-bisphosphate 1-phosphatase activity"/>
    <property type="evidence" value="ECO:0007669"/>
    <property type="project" value="UniProtKB-EC"/>
</dbReference>
<comment type="similarity">
    <text evidence="2">Belongs to the inositol monophosphatase superfamily.</text>
</comment>
<gene>
    <name evidence="16" type="ORF">BpHYR1_006616</name>
</gene>
<evidence type="ECO:0000256" key="15">
    <source>
        <dbReference type="PIRSR" id="PIRSR600760-2"/>
    </source>
</evidence>
<evidence type="ECO:0000256" key="7">
    <source>
        <dbReference type="ARBA" id="ARBA00022842"/>
    </source>
</evidence>
<accession>A0A3M7R9L3</accession>
<feature type="binding site" evidence="15">
    <location>
        <position position="255"/>
    </location>
    <ligand>
        <name>Mg(2+)</name>
        <dbReference type="ChEBI" id="CHEBI:18420"/>
        <label>1</label>
        <note>catalytic</note>
    </ligand>
</feature>
<evidence type="ECO:0000256" key="14">
    <source>
        <dbReference type="ARBA" id="ARBA00044554"/>
    </source>
</evidence>
<evidence type="ECO:0000256" key="6">
    <source>
        <dbReference type="ARBA" id="ARBA00022801"/>
    </source>
</evidence>
<dbReference type="InterPro" id="IPR020583">
    <property type="entry name" value="Inositol_monoP_metal-BS"/>
</dbReference>
<reference evidence="16 17" key="1">
    <citation type="journal article" date="2018" name="Sci. Rep.">
        <title>Genomic signatures of local adaptation to the degree of environmental predictability in rotifers.</title>
        <authorList>
            <person name="Franch-Gras L."/>
            <person name="Hahn C."/>
            <person name="Garcia-Roger E.M."/>
            <person name="Carmona M.J."/>
            <person name="Serra M."/>
            <person name="Gomez A."/>
        </authorList>
    </citation>
    <scope>NUCLEOTIDE SEQUENCE [LARGE SCALE GENOMIC DNA]</scope>
    <source>
        <strain evidence="16">HYR1</strain>
    </source>
</reference>
<evidence type="ECO:0000256" key="3">
    <source>
        <dbReference type="ARBA" id="ARBA00012633"/>
    </source>
</evidence>
<dbReference type="EC" id="3.1.3.57" evidence="12"/>
<keyword evidence="7 15" id="KW-0460">Magnesium</keyword>
<evidence type="ECO:0000256" key="13">
    <source>
        <dbReference type="ARBA" id="ARBA00044544"/>
    </source>
</evidence>
<feature type="binding site" evidence="15">
    <location>
        <position position="118"/>
    </location>
    <ligand>
        <name>Mg(2+)</name>
        <dbReference type="ChEBI" id="CHEBI:18420"/>
        <label>1</label>
        <note>catalytic</note>
    </ligand>
</feature>
<dbReference type="Proteomes" id="UP000276133">
    <property type="component" value="Unassembled WGS sequence"/>
</dbReference>
<dbReference type="InterPro" id="IPR020550">
    <property type="entry name" value="Inositol_monophosphatase_CS"/>
</dbReference>
<evidence type="ECO:0000256" key="8">
    <source>
        <dbReference type="ARBA" id="ARBA00040342"/>
    </source>
</evidence>
<dbReference type="Gene3D" id="3.30.540.10">
    <property type="entry name" value="Fructose-1,6-Bisphosphatase, subunit A, domain 1"/>
    <property type="match status" value="1"/>
</dbReference>
<evidence type="ECO:0000256" key="9">
    <source>
        <dbReference type="ARBA" id="ARBA00041815"/>
    </source>
</evidence>
<protein>
    <recommendedName>
        <fullName evidence="8">3'(2'),5'-bisphosphate nucleotidase 1</fullName>
        <ecNumber evidence="12">3.1.3.57</ecNumber>
        <ecNumber evidence="3">3.1.3.7</ecNumber>
    </recommendedName>
    <alternativeName>
        <fullName evidence="13">3'-phosphoadenosine 5'-phosphate phosphatase</fullName>
    </alternativeName>
    <alternativeName>
        <fullName evidence="9">Bisphosphate 3'-nucleotidase 1</fullName>
    </alternativeName>
    <alternativeName>
        <fullName evidence="14">Inositol-polyphosphate 1-phosphatase</fullName>
    </alternativeName>
</protein>
<sequence length="330" mass="37083">MASSSTVPLLTRLIAAAVNVSQKSARILRDVKKSGEMNVQEKGINDFVTKADFLSQLNIIKSLEKQFPKLKFCGEEGDLKEDYPDLELSLNETVLKEGKILPEVYQSIREEDLIVWVDPLDGTKEYTMDYNVANEVTVLIGVAWNGRPIAGVINQPFFKFQQESNSYLDRVLWGIVGLGGFDLTKGRISVTQNTTNLPTIVTTRSHITDLIQKNLNLIPNKQIIHSGGAGYKALALVDSKADYYIYPKNGTKRWDTCAPEALIQSLGGCMTDIFGNQYSYSKSEGFIEENYYGIIFSLGQNNSNICSYFNQELKDEIEAEAEKVRQKYRK</sequence>
<dbReference type="GO" id="GO:0008441">
    <property type="term" value="F:3'(2'),5'-bisphosphate nucleotidase activity"/>
    <property type="evidence" value="ECO:0007669"/>
    <property type="project" value="UniProtKB-EC"/>
</dbReference>
<dbReference type="PROSITE" id="PS00630">
    <property type="entry name" value="IMP_2"/>
    <property type="match status" value="1"/>
</dbReference>
<dbReference type="GO" id="GO:0005737">
    <property type="term" value="C:cytoplasm"/>
    <property type="evidence" value="ECO:0007669"/>
    <property type="project" value="UniProtKB-ARBA"/>
</dbReference>
<dbReference type="InterPro" id="IPR000760">
    <property type="entry name" value="Inositol_monophosphatase-like"/>
</dbReference>
<evidence type="ECO:0000256" key="12">
    <source>
        <dbReference type="ARBA" id="ARBA00044519"/>
    </source>
</evidence>
<feature type="binding site" evidence="15">
    <location>
        <position position="120"/>
    </location>
    <ligand>
        <name>Mg(2+)</name>
        <dbReference type="ChEBI" id="CHEBI:18420"/>
        <label>1</label>
        <note>catalytic</note>
    </ligand>
</feature>
<name>A0A3M7R9L3_BRAPC</name>
<organism evidence="16 17">
    <name type="scientific">Brachionus plicatilis</name>
    <name type="common">Marine rotifer</name>
    <name type="synonym">Brachionus muelleri</name>
    <dbReference type="NCBI Taxonomy" id="10195"/>
    <lineage>
        <taxon>Eukaryota</taxon>
        <taxon>Metazoa</taxon>
        <taxon>Spiralia</taxon>
        <taxon>Gnathifera</taxon>
        <taxon>Rotifera</taxon>
        <taxon>Eurotatoria</taxon>
        <taxon>Monogononta</taxon>
        <taxon>Pseudotrocha</taxon>
        <taxon>Ploima</taxon>
        <taxon>Brachionidae</taxon>
        <taxon>Brachionus</taxon>
    </lineage>
</organism>
<dbReference type="GO" id="GO:0046872">
    <property type="term" value="F:metal ion binding"/>
    <property type="evidence" value="ECO:0007669"/>
    <property type="project" value="UniProtKB-KW"/>
</dbReference>
<keyword evidence="6" id="KW-0378">Hydrolase</keyword>
<evidence type="ECO:0000313" key="16">
    <source>
        <dbReference type="EMBL" id="RNA19935.1"/>
    </source>
</evidence>
<keyword evidence="5 15" id="KW-0479">Metal-binding</keyword>
<evidence type="ECO:0000256" key="5">
    <source>
        <dbReference type="ARBA" id="ARBA00022723"/>
    </source>
</evidence>
<evidence type="ECO:0000313" key="17">
    <source>
        <dbReference type="Proteomes" id="UP000276133"/>
    </source>
</evidence>
<evidence type="ECO:0000256" key="10">
    <source>
        <dbReference type="ARBA" id="ARBA00044465"/>
    </source>
</evidence>
<comment type="catalytic activity">
    <reaction evidence="10">
        <text>1D-myo-inositol 1,3,4-trisphosphate + H2O = 1D-myo-inositol 3,4-bisphosphate + phosphate</text>
        <dbReference type="Rhea" id="RHEA:70319"/>
        <dbReference type="ChEBI" id="CHEBI:15377"/>
        <dbReference type="ChEBI" id="CHEBI:43474"/>
        <dbReference type="ChEBI" id="CHEBI:58414"/>
        <dbReference type="ChEBI" id="CHEBI:83241"/>
    </reaction>
    <physiologicalReaction direction="left-to-right" evidence="10">
        <dbReference type="Rhea" id="RHEA:70320"/>
    </physiologicalReaction>
</comment>
<dbReference type="PRINTS" id="PR00377">
    <property type="entry name" value="IMPHPHTASES"/>
</dbReference>
<dbReference type="EMBL" id="REGN01003943">
    <property type="protein sequence ID" value="RNA19935.1"/>
    <property type="molecule type" value="Genomic_DNA"/>
</dbReference>
<feature type="binding site" evidence="15">
    <location>
        <position position="75"/>
    </location>
    <ligand>
        <name>Mg(2+)</name>
        <dbReference type="ChEBI" id="CHEBI:18420"/>
        <label>1</label>
        <note>catalytic</note>
    </ligand>
</feature>
<keyword evidence="17" id="KW-1185">Reference proteome</keyword>
<dbReference type="OrthoDB" id="411145at2759"/>
<dbReference type="PANTHER" id="PTHR43028">
    <property type="entry name" value="3'(2'),5'-BISPHOSPHATE NUCLEOTIDASE 1"/>
    <property type="match status" value="1"/>
</dbReference>
<keyword evidence="4" id="KW-0452">Lithium</keyword>
<comment type="cofactor">
    <cofactor evidence="1 15">
        <name>Mg(2+)</name>
        <dbReference type="ChEBI" id="CHEBI:18420"/>
    </cofactor>
</comment>
<evidence type="ECO:0000256" key="11">
    <source>
        <dbReference type="ARBA" id="ARBA00044478"/>
    </source>
</evidence>